<accession>A0A556VAJ2</accession>
<organism evidence="6 7">
    <name type="scientific">Bagarius yarrelli</name>
    <name type="common">Goonch</name>
    <name type="synonym">Bagrus yarrelli</name>
    <dbReference type="NCBI Taxonomy" id="175774"/>
    <lineage>
        <taxon>Eukaryota</taxon>
        <taxon>Metazoa</taxon>
        <taxon>Chordata</taxon>
        <taxon>Craniata</taxon>
        <taxon>Vertebrata</taxon>
        <taxon>Euteleostomi</taxon>
        <taxon>Actinopterygii</taxon>
        <taxon>Neopterygii</taxon>
        <taxon>Teleostei</taxon>
        <taxon>Ostariophysi</taxon>
        <taxon>Siluriformes</taxon>
        <taxon>Sisoridae</taxon>
        <taxon>Sisorinae</taxon>
        <taxon>Bagarius</taxon>
    </lineage>
</organism>
<dbReference type="InterPro" id="IPR036188">
    <property type="entry name" value="FAD/NAD-bd_sf"/>
</dbReference>
<dbReference type="GO" id="GO:0005634">
    <property type="term" value="C:nucleus"/>
    <property type="evidence" value="ECO:0007669"/>
    <property type="project" value="TreeGrafter"/>
</dbReference>
<dbReference type="Pfam" id="PF00996">
    <property type="entry name" value="GDI"/>
    <property type="match status" value="1"/>
</dbReference>
<gene>
    <name evidence="6" type="ORF">Baya_15013</name>
</gene>
<comment type="subcellular location">
    <subcellularLocation>
        <location evidence="1">Cytoplasm</location>
    </subcellularLocation>
</comment>
<dbReference type="Proteomes" id="UP000319801">
    <property type="component" value="Unassembled WGS sequence"/>
</dbReference>
<name>A0A556VAJ2_BAGYA</name>
<dbReference type="InterPro" id="IPR018203">
    <property type="entry name" value="GDP_dissociation_inhibitor"/>
</dbReference>
<dbReference type="GO" id="GO:0005829">
    <property type="term" value="C:cytosol"/>
    <property type="evidence" value="ECO:0007669"/>
    <property type="project" value="TreeGrafter"/>
</dbReference>
<reference evidence="6 7" key="1">
    <citation type="journal article" date="2019" name="Genome Biol. Evol.">
        <title>Whole-Genome Sequencing of the Giant Devil Catfish, Bagarius yarrelli.</title>
        <authorList>
            <person name="Jiang W."/>
            <person name="Lv Y."/>
            <person name="Cheng L."/>
            <person name="Yang K."/>
            <person name="Chao B."/>
            <person name="Wang X."/>
            <person name="Li Y."/>
            <person name="Pan X."/>
            <person name="You X."/>
            <person name="Zhang Y."/>
            <person name="Yang J."/>
            <person name="Li J."/>
            <person name="Zhang X."/>
            <person name="Liu S."/>
            <person name="Sun C."/>
            <person name="Yang J."/>
            <person name="Shi Q."/>
        </authorList>
    </citation>
    <scope>NUCLEOTIDE SEQUENCE [LARGE SCALE GENOMIC DNA]</scope>
    <source>
        <strain evidence="6">JWS20170419001</strain>
        <tissue evidence="6">Muscle</tissue>
    </source>
</reference>
<feature type="compositionally biased region" description="Polar residues" evidence="5">
    <location>
        <begin position="76"/>
        <end position="101"/>
    </location>
</feature>
<comment type="similarity">
    <text evidence="2">Belongs to the Rab GDI family.</text>
</comment>
<dbReference type="Gene3D" id="3.50.50.60">
    <property type="entry name" value="FAD/NAD(P)-binding domain"/>
    <property type="match status" value="2"/>
</dbReference>
<sequence length="459" mass="51962">MAADNLPSEFDVIILGTGLTASVIAAACSRVGQKVLHLDSEESEDEELMKAPPKNSSAEADEEVNGCHTEPKDMDSLSSCTQDNAENPEGNEQTSKTQDFCQSEKDKNNQQPIRSPEQMPAVKKKITYPKLLKEGRRFNIDLVSKLLYSRGLLVDLLIKSNVSRYAEFKNVSCILTFHNGKIKRVPCSRADVFASKLLTVVEKRMLMKFLNFCLDFEQNQKEFQDFTDRPFLEFLKSKNLTENLQHFILHSIAMVSQDASTNVGLKAMQHFLHSLGRYGNTPFLFPLYGLGEIPQCFCRMCAVYGGIYCLRHSVHCLVLEKKSGKCKAVIDTHGQRISCSNFVVEDSYIQDKQRMQTTYKQVSRAVIITDRSISPMESDQQAKSVFHQLLPDEEFCPHAPNPEDIIYDANQEVNTFENDSLKEVPLMEKEDKPQENKQHTCATEPLECTESVSPEFITD</sequence>
<evidence type="ECO:0000256" key="1">
    <source>
        <dbReference type="ARBA" id="ARBA00004496"/>
    </source>
</evidence>
<dbReference type="OrthoDB" id="1923006at2759"/>
<dbReference type="GO" id="GO:0006886">
    <property type="term" value="P:intracellular protein transport"/>
    <property type="evidence" value="ECO:0007669"/>
    <property type="project" value="InterPro"/>
</dbReference>
<protein>
    <submittedName>
        <fullName evidence="6">Rab proteins geranylgeranyltransferase component A 1</fullName>
    </submittedName>
</protein>
<evidence type="ECO:0000313" key="7">
    <source>
        <dbReference type="Proteomes" id="UP000319801"/>
    </source>
</evidence>
<keyword evidence="7" id="KW-1185">Reference proteome</keyword>
<dbReference type="PRINTS" id="PR00893">
    <property type="entry name" value="RABESCORT"/>
</dbReference>
<dbReference type="EMBL" id="VCAZ01000192">
    <property type="protein sequence ID" value="TTE96758.1"/>
    <property type="molecule type" value="Genomic_DNA"/>
</dbReference>
<dbReference type="Gene3D" id="3.30.519.10">
    <property type="entry name" value="Guanine Nucleotide Dissociation Inhibitor, domain 2"/>
    <property type="match status" value="1"/>
</dbReference>
<evidence type="ECO:0000313" key="6">
    <source>
        <dbReference type="EMBL" id="TTE96758.1"/>
    </source>
</evidence>
<dbReference type="GO" id="GO:0005092">
    <property type="term" value="F:GDP-dissociation inhibitor activity"/>
    <property type="evidence" value="ECO:0007669"/>
    <property type="project" value="InterPro"/>
</dbReference>
<evidence type="ECO:0000256" key="5">
    <source>
        <dbReference type="SAM" id="MobiDB-lite"/>
    </source>
</evidence>
<keyword evidence="6" id="KW-0808">Transferase</keyword>
<dbReference type="GO" id="GO:0007264">
    <property type="term" value="P:small GTPase-mediated signal transduction"/>
    <property type="evidence" value="ECO:0007669"/>
    <property type="project" value="InterPro"/>
</dbReference>
<proteinExistence type="inferred from homology"/>
<dbReference type="PANTHER" id="PTHR11787">
    <property type="entry name" value="RAB GDP-DISSOCIATION INHIBITOR"/>
    <property type="match status" value="1"/>
</dbReference>
<dbReference type="PRINTS" id="PR00891">
    <property type="entry name" value="RABGDIREP"/>
</dbReference>
<evidence type="ECO:0000256" key="4">
    <source>
        <dbReference type="ARBA" id="ARBA00022490"/>
    </source>
</evidence>
<dbReference type="InterPro" id="IPR001738">
    <property type="entry name" value="Rab_escort"/>
</dbReference>
<dbReference type="GO" id="GO:0016192">
    <property type="term" value="P:vesicle-mediated transport"/>
    <property type="evidence" value="ECO:0007669"/>
    <property type="project" value="TreeGrafter"/>
</dbReference>
<feature type="region of interest" description="Disordered" evidence="5">
    <location>
        <begin position="38"/>
        <end position="120"/>
    </location>
</feature>
<dbReference type="GO" id="GO:0005096">
    <property type="term" value="F:GTPase activator activity"/>
    <property type="evidence" value="ECO:0007669"/>
    <property type="project" value="UniProtKB-KW"/>
</dbReference>
<dbReference type="SUPFAM" id="SSF51905">
    <property type="entry name" value="FAD/NAD(P)-binding domain"/>
    <property type="match status" value="1"/>
</dbReference>
<comment type="caution">
    <text evidence="6">The sequence shown here is derived from an EMBL/GenBank/DDBJ whole genome shotgun (WGS) entry which is preliminary data.</text>
</comment>
<feature type="compositionally biased region" description="Basic and acidic residues" evidence="5">
    <location>
        <begin position="427"/>
        <end position="438"/>
    </location>
</feature>
<dbReference type="PIRSF" id="PIRSF016550">
    <property type="entry name" value="Rab_ger_ger_transf_A_euk"/>
    <property type="match status" value="1"/>
</dbReference>
<evidence type="ECO:0000256" key="3">
    <source>
        <dbReference type="ARBA" id="ARBA00022468"/>
    </source>
</evidence>
<dbReference type="GO" id="GO:0005968">
    <property type="term" value="C:Rab-protein geranylgeranyltransferase complex"/>
    <property type="evidence" value="ECO:0007669"/>
    <property type="project" value="InterPro"/>
</dbReference>
<keyword evidence="3" id="KW-0343">GTPase activation</keyword>
<dbReference type="AlphaFoldDB" id="A0A556VAJ2"/>
<feature type="region of interest" description="Disordered" evidence="5">
    <location>
        <begin position="427"/>
        <end position="459"/>
    </location>
</feature>
<evidence type="ECO:0000256" key="2">
    <source>
        <dbReference type="ARBA" id="ARBA00005593"/>
    </source>
</evidence>
<keyword evidence="4" id="KW-0963">Cytoplasm</keyword>
<dbReference type="PANTHER" id="PTHR11787:SF4">
    <property type="entry name" value="CHM, RAB ESCORT PROTEIN 1"/>
    <property type="match status" value="1"/>
</dbReference>
<dbReference type="GO" id="GO:0016740">
    <property type="term" value="F:transferase activity"/>
    <property type="evidence" value="ECO:0007669"/>
    <property type="project" value="UniProtKB-KW"/>
</dbReference>